<gene>
    <name evidence="2" type="ORF">LKMONMHP_2160</name>
</gene>
<dbReference type="Proteomes" id="UP001055156">
    <property type="component" value="Unassembled WGS sequence"/>
</dbReference>
<comment type="caution">
    <text evidence="2">The sequence shown here is derived from an EMBL/GenBank/DDBJ whole genome shotgun (WGS) entry which is preliminary data.</text>
</comment>
<protein>
    <recommendedName>
        <fullName evidence="4">Lipoprotein</fullName>
    </recommendedName>
</protein>
<reference evidence="2" key="1">
    <citation type="journal article" date="2021" name="Front. Microbiol.">
        <title>Comprehensive Comparative Genomics and Phenotyping of Methylobacterium Species.</title>
        <authorList>
            <person name="Alessa O."/>
            <person name="Ogura Y."/>
            <person name="Fujitani Y."/>
            <person name="Takami H."/>
            <person name="Hayashi T."/>
            <person name="Sahin N."/>
            <person name="Tani A."/>
        </authorList>
    </citation>
    <scope>NUCLEOTIDE SEQUENCE</scope>
    <source>
        <strain evidence="2">NBRC 15689</strain>
    </source>
</reference>
<reference evidence="2" key="2">
    <citation type="submission" date="2021-08" db="EMBL/GenBank/DDBJ databases">
        <authorList>
            <person name="Tani A."/>
            <person name="Ola A."/>
            <person name="Ogura Y."/>
            <person name="Katsura K."/>
            <person name="Hayashi T."/>
        </authorList>
    </citation>
    <scope>NUCLEOTIDE SEQUENCE</scope>
    <source>
        <strain evidence="2">NBRC 15689</strain>
    </source>
</reference>
<accession>A0ABQ4T9P3</accession>
<keyword evidence="3" id="KW-1185">Reference proteome</keyword>
<proteinExistence type="predicted"/>
<feature type="compositionally biased region" description="Basic and acidic residues" evidence="1">
    <location>
        <begin position="109"/>
        <end position="121"/>
    </location>
</feature>
<evidence type="ECO:0000256" key="1">
    <source>
        <dbReference type="SAM" id="MobiDB-lite"/>
    </source>
</evidence>
<organism evidence="2 3">
    <name type="scientific">Methylobacterium organophilum</name>
    <dbReference type="NCBI Taxonomy" id="410"/>
    <lineage>
        <taxon>Bacteria</taxon>
        <taxon>Pseudomonadati</taxon>
        <taxon>Pseudomonadota</taxon>
        <taxon>Alphaproteobacteria</taxon>
        <taxon>Hyphomicrobiales</taxon>
        <taxon>Methylobacteriaceae</taxon>
        <taxon>Methylobacterium</taxon>
    </lineage>
</organism>
<feature type="region of interest" description="Disordered" evidence="1">
    <location>
        <begin position="93"/>
        <end position="142"/>
    </location>
</feature>
<evidence type="ECO:0008006" key="4">
    <source>
        <dbReference type="Google" id="ProtNLM"/>
    </source>
</evidence>
<sequence>MTLLWHLAARSAEGASPSAQARRIGRRLATAAALLPIAAGLCACSSDVNPMKAAFVGAGHGPKEMQAPDFVANSRREGVGYMPVGEDAPKRAIRARSSEGQKALAAELEGARSRNEARGKAAEGAGKSAGKDLSAPSAPPNP</sequence>
<dbReference type="EMBL" id="BPQV01000005">
    <property type="protein sequence ID" value="GJE27302.1"/>
    <property type="molecule type" value="Genomic_DNA"/>
</dbReference>
<name>A0ABQ4T9P3_METOR</name>
<evidence type="ECO:0000313" key="3">
    <source>
        <dbReference type="Proteomes" id="UP001055156"/>
    </source>
</evidence>
<evidence type="ECO:0000313" key="2">
    <source>
        <dbReference type="EMBL" id="GJE27302.1"/>
    </source>
</evidence>
<dbReference type="RefSeq" id="WP_238311145.1">
    <property type="nucleotide sequence ID" value="NZ_BPQV01000005.1"/>
</dbReference>